<keyword evidence="1" id="KW-0472">Membrane</keyword>
<gene>
    <name evidence="3" type="ORF">HZA61_15455</name>
</gene>
<dbReference type="Proteomes" id="UP000696931">
    <property type="component" value="Unassembled WGS sequence"/>
</dbReference>
<feature type="transmembrane region" description="Helical" evidence="1">
    <location>
        <begin position="116"/>
        <end position="137"/>
    </location>
</feature>
<dbReference type="SUPFAM" id="SSF46626">
    <property type="entry name" value="Cytochrome c"/>
    <property type="match status" value="1"/>
</dbReference>
<dbReference type="EMBL" id="JACRIW010000111">
    <property type="protein sequence ID" value="MBI5170885.1"/>
    <property type="molecule type" value="Genomic_DNA"/>
</dbReference>
<dbReference type="Pfam" id="PF06181">
    <property type="entry name" value="Urate_ox_N"/>
    <property type="match status" value="1"/>
</dbReference>
<dbReference type="InterPro" id="IPR036909">
    <property type="entry name" value="Cyt_c-like_dom_sf"/>
</dbReference>
<dbReference type="GO" id="GO:0009055">
    <property type="term" value="F:electron transfer activity"/>
    <property type="evidence" value="ECO:0007669"/>
    <property type="project" value="InterPro"/>
</dbReference>
<organism evidence="3 4">
    <name type="scientific">Eiseniibacteriota bacterium</name>
    <dbReference type="NCBI Taxonomy" id="2212470"/>
    <lineage>
        <taxon>Bacteria</taxon>
        <taxon>Candidatus Eiseniibacteriota</taxon>
    </lineage>
</organism>
<evidence type="ECO:0000256" key="1">
    <source>
        <dbReference type="SAM" id="Phobius"/>
    </source>
</evidence>
<keyword evidence="1" id="KW-0812">Transmembrane</keyword>
<dbReference type="GO" id="GO:0020037">
    <property type="term" value="F:heme binding"/>
    <property type="evidence" value="ECO:0007669"/>
    <property type="project" value="InterPro"/>
</dbReference>
<feature type="transmembrane region" description="Helical" evidence="1">
    <location>
        <begin position="176"/>
        <end position="193"/>
    </location>
</feature>
<proteinExistence type="predicted"/>
<feature type="transmembrane region" description="Helical" evidence="1">
    <location>
        <begin position="254"/>
        <end position="271"/>
    </location>
</feature>
<feature type="transmembrane region" description="Helical" evidence="1">
    <location>
        <begin position="87"/>
        <end position="104"/>
    </location>
</feature>
<evidence type="ECO:0000313" key="4">
    <source>
        <dbReference type="Proteomes" id="UP000696931"/>
    </source>
</evidence>
<dbReference type="AlphaFoldDB" id="A0A933SGH7"/>
<accession>A0A933SGH7</accession>
<name>A0A933SGH7_UNCEI</name>
<feature type="transmembrane region" description="Helical" evidence="1">
    <location>
        <begin position="12"/>
        <end position="33"/>
    </location>
</feature>
<evidence type="ECO:0000259" key="2">
    <source>
        <dbReference type="Pfam" id="PF06181"/>
    </source>
</evidence>
<reference evidence="3" key="1">
    <citation type="submission" date="2020-07" db="EMBL/GenBank/DDBJ databases">
        <title>Huge and variable diversity of episymbiotic CPR bacteria and DPANN archaea in groundwater ecosystems.</title>
        <authorList>
            <person name="He C.Y."/>
            <person name="Keren R."/>
            <person name="Whittaker M."/>
            <person name="Farag I.F."/>
            <person name="Doudna J."/>
            <person name="Cate J.H.D."/>
            <person name="Banfield J.F."/>
        </authorList>
    </citation>
    <scope>NUCLEOTIDE SEQUENCE</scope>
    <source>
        <strain evidence="3">NC_groundwater_1813_Pr3_B-0.1um_71_17</strain>
    </source>
</reference>
<comment type="caution">
    <text evidence="3">The sequence shown here is derived from an EMBL/GenBank/DDBJ whole genome shotgun (WGS) entry which is preliminary data.</text>
</comment>
<feature type="domain" description="Urate oxidase N-terminal" evidence="2">
    <location>
        <begin position="4"/>
        <end position="277"/>
    </location>
</feature>
<feature type="transmembrane region" description="Helical" evidence="1">
    <location>
        <begin position="149"/>
        <end position="170"/>
    </location>
</feature>
<keyword evidence="1" id="KW-1133">Transmembrane helix</keyword>
<feature type="transmembrane region" description="Helical" evidence="1">
    <location>
        <begin position="278"/>
        <end position="297"/>
    </location>
</feature>
<dbReference type="InterPro" id="IPR010389">
    <property type="entry name" value="Urate_ox_N"/>
</dbReference>
<protein>
    <submittedName>
        <fullName evidence="3">Urate hydroxylase PuuD</fullName>
    </submittedName>
</protein>
<sequence>MPAILSEWLNILLRWTHLIAAIMWVGDSFLFMWMDSHLEEPSRPRDGDVSGELWMVHSGGFYELVKRRTLAPGELPKTLHWFKWQSYTTWLSGVALLAVVYWFGGHAWLLDNAVSSLTVAQAVALSAGSLVAGWLVYDAIWMSPLAKKPAAAGLLSFALLVAAIVGFTHAFSARAAFLQTGAFLATIMAANVWRRIVPAQTQMLAATRVGQRADAALGARAKQRSTHNHYMTFPVVFCMLSNHFPSMYGHAQPALVLTLFVIFGAAFKYWMNFRGRTPLLVQGAGALALLALAGLTASPAKRPGTTPASAAAAANVGPVEWESAKGILERRCWTCHSAHPTNPSFPEPPAGVRLDDPERVAALTERIRVRAVETKTMPLGNLTGITEEERDTLGAWIAQGARITKAR</sequence>
<evidence type="ECO:0000313" key="3">
    <source>
        <dbReference type="EMBL" id="MBI5170885.1"/>
    </source>
</evidence>